<reference evidence="2 3" key="1">
    <citation type="journal article" date="2019" name="Int. J. Syst. Evol. Microbiol.">
        <title>The Global Catalogue of Microorganisms (GCM) 10K type strain sequencing project: providing services to taxonomists for standard genome sequencing and annotation.</title>
        <authorList>
            <consortium name="The Broad Institute Genomics Platform"/>
            <consortium name="The Broad Institute Genome Sequencing Center for Infectious Disease"/>
            <person name="Wu L."/>
            <person name="Ma J."/>
        </authorList>
    </citation>
    <scope>NUCLEOTIDE SEQUENCE [LARGE SCALE GENOMIC DNA]</scope>
    <source>
        <strain evidence="2 3">JCM 10696</strain>
    </source>
</reference>
<dbReference type="RefSeq" id="WP_344243067.1">
    <property type="nucleotide sequence ID" value="NZ_BAAAHH010000020.1"/>
</dbReference>
<sequence>MDRPLFGSHARLSPAWAAALDRLLAVLERGPLDDTARADAFVWIVRTTVGVVLIEARSPLASAGHDVGRTLGDSVPGAAERWGRIASRMAEYHNDDLFEELVRQTRVRLHAEPVSECFIKQTSPPDAAEDEHALTDEQWASVAGMLPADGGPNWVDHRAVIDGIRFRERTRVPWRRLPAAYGNWRTVYGRYRLWTRDGTWQRITEALTPPTGGAPPVQR</sequence>
<dbReference type="SUPFAM" id="SSF48498">
    <property type="entry name" value="Tetracyclin repressor-like, C-terminal domain"/>
    <property type="match status" value="1"/>
</dbReference>
<name>A0ABN1RJR7_9ACTN</name>
<accession>A0ABN1RJR7</accession>
<dbReference type="EMBL" id="BAAAHH010000020">
    <property type="protein sequence ID" value="GAA0958390.1"/>
    <property type="molecule type" value="Genomic_DNA"/>
</dbReference>
<dbReference type="PANTHER" id="PTHR46637:SF1">
    <property type="entry name" value="BLL5188 PROTEIN"/>
    <property type="match status" value="1"/>
</dbReference>
<dbReference type="Pfam" id="PF13340">
    <property type="entry name" value="DUF4096"/>
    <property type="match status" value="1"/>
</dbReference>
<evidence type="ECO:0000313" key="2">
    <source>
        <dbReference type="EMBL" id="GAA0958390.1"/>
    </source>
</evidence>
<feature type="domain" description="Insertion element IS402-like" evidence="1">
    <location>
        <begin position="134"/>
        <end position="203"/>
    </location>
</feature>
<dbReference type="InterPro" id="IPR025161">
    <property type="entry name" value="IS402-like_dom"/>
</dbReference>
<dbReference type="InterPro" id="IPR052909">
    <property type="entry name" value="Transposase_6_like"/>
</dbReference>
<dbReference type="Gene3D" id="1.10.357.10">
    <property type="entry name" value="Tetracycline Repressor, domain 2"/>
    <property type="match status" value="1"/>
</dbReference>
<evidence type="ECO:0000259" key="1">
    <source>
        <dbReference type="Pfam" id="PF13340"/>
    </source>
</evidence>
<proteinExistence type="predicted"/>
<comment type="caution">
    <text evidence="2">The sequence shown here is derived from an EMBL/GenBank/DDBJ whole genome shotgun (WGS) entry which is preliminary data.</text>
</comment>
<dbReference type="Proteomes" id="UP001500665">
    <property type="component" value="Unassembled WGS sequence"/>
</dbReference>
<keyword evidence="3" id="KW-1185">Reference proteome</keyword>
<dbReference type="PANTHER" id="PTHR46637">
    <property type="entry name" value="TIS1421-TRANSPOSASE PROTEIN A"/>
    <property type="match status" value="1"/>
</dbReference>
<dbReference type="InterPro" id="IPR036271">
    <property type="entry name" value="Tet_transcr_reg_TetR-rel_C_sf"/>
</dbReference>
<evidence type="ECO:0000313" key="3">
    <source>
        <dbReference type="Proteomes" id="UP001500665"/>
    </source>
</evidence>
<organism evidence="2 3">
    <name type="scientific">Actinocorallia libanotica</name>
    <dbReference type="NCBI Taxonomy" id="46162"/>
    <lineage>
        <taxon>Bacteria</taxon>
        <taxon>Bacillati</taxon>
        <taxon>Actinomycetota</taxon>
        <taxon>Actinomycetes</taxon>
        <taxon>Streptosporangiales</taxon>
        <taxon>Thermomonosporaceae</taxon>
        <taxon>Actinocorallia</taxon>
    </lineage>
</organism>
<protein>
    <recommendedName>
        <fullName evidence="1">Insertion element IS402-like domain-containing protein</fullName>
    </recommendedName>
</protein>
<gene>
    <name evidence="2" type="ORF">GCM10009550_46900</name>
</gene>